<keyword evidence="4" id="KW-1003">Cell membrane</keyword>
<organism evidence="9 10">
    <name type="scientific">Clostridium malenominatum</name>
    <dbReference type="NCBI Taxonomy" id="1539"/>
    <lineage>
        <taxon>Bacteria</taxon>
        <taxon>Bacillati</taxon>
        <taxon>Bacillota</taxon>
        <taxon>Clostridia</taxon>
        <taxon>Eubacteriales</taxon>
        <taxon>Clostridiaceae</taxon>
        <taxon>Clostridium</taxon>
    </lineage>
</organism>
<feature type="transmembrane region" description="Helical" evidence="8">
    <location>
        <begin position="63"/>
        <end position="83"/>
    </location>
</feature>
<reference evidence="9 10" key="1">
    <citation type="journal article" date="2019" name="Int. J. Syst. Evol. Microbiol.">
        <title>The Global Catalogue of Microorganisms (GCM) 10K type strain sequencing project: providing services to taxonomists for standard genome sequencing and annotation.</title>
        <authorList>
            <consortium name="The Broad Institute Genomics Platform"/>
            <consortium name="The Broad Institute Genome Sequencing Center for Infectious Disease"/>
            <person name="Wu L."/>
            <person name="Ma J."/>
        </authorList>
    </citation>
    <scope>NUCLEOTIDE SEQUENCE [LARGE SCALE GENOMIC DNA]</scope>
    <source>
        <strain evidence="9 10">JCM 1405</strain>
    </source>
</reference>
<accession>A0ABN1IXG4</accession>
<keyword evidence="5 8" id="KW-0812">Transmembrane</keyword>
<dbReference type="PANTHER" id="PTHR34584:SF1">
    <property type="entry name" value="NA(+)_H(+) ANTIPORTER SUBUNIT E1"/>
    <property type="match status" value="1"/>
</dbReference>
<evidence type="ECO:0000256" key="2">
    <source>
        <dbReference type="ARBA" id="ARBA00006228"/>
    </source>
</evidence>
<sequence length="160" mass="18683">MKIWHSIVLVLFWIILSESFSIERVCIGIIIAYIISKFNEDLLEYNNKKLRWNVNKITIFFRYLWLLIIEIFKSCINVARIVLSPKMKISPSTCTIETKLKSNFLRTVLANSITLTPGTLTLFVDDNKITIHSLQEENLKDLEDSSFEKILLKVEEDVNE</sequence>
<evidence type="ECO:0000256" key="5">
    <source>
        <dbReference type="ARBA" id="ARBA00022692"/>
    </source>
</evidence>
<comment type="similarity">
    <text evidence="2">Belongs to the CPA3 antiporters (TC 2.A.63) subunit E family.</text>
</comment>
<feature type="transmembrane region" description="Helical" evidence="8">
    <location>
        <begin position="7"/>
        <end position="35"/>
    </location>
</feature>
<keyword evidence="6 8" id="KW-1133">Transmembrane helix</keyword>
<proteinExistence type="inferred from homology"/>
<dbReference type="PIRSF" id="PIRSF019239">
    <property type="entry name" value="MrpE"/>
    <property type="match status" value="1"/>
</dbReference>
<dbReference type="InterPro" id="IPR002758">
    <property type="entry name" value="Cation_antiport_E"/>
</dbReference>
<protein>
    <submittedName>
        <fullName evidence="9">Na+/H+ antiporter subunit E</fullName>
    </submittedName>
</protein>
<evidence type="ECO:0000256" key="7">
    <source>
        <dbReference type="ARBA" id="ARBA00023136"/>
    </source>
</evidence>
<dbReference type="EMBL" id="BAAACF010000001">
    <property type="protein sequence ID" value="GAA0723333.1"/>
    <property type="molecule type" value="Genomic_DNA"/>
</dbReference>
<dbReference type="PANTHER" id="PTHR34584">
    <property type="entry name" value="NA(+)/H(+) ANTIPORTER SUBUNIT E1"/>
    <property type="match status" value="1"/>
</dbReference>
<keyword evidence="3" id="KW-0050">Antiport</keyword>
<dbReference type="RefSeq" id="WP_343768595.1">
    <property type="nucleotide sequence ID" value="NZ_BAAACF010000001.1"/>
</dbReference>
<keyword evidence="3" id="KW-0813">Transport</keyword>
<dbReference type="Pfam" id="PF01899">
    <property type="entry name" value="MNHE"/>
    <property type="match status" value="1"/>
</dbReference>
<comment type="caution">
    <text evidence="9">The sequence shown here is derived from an EMBL/GenBank/DDBJ whole genome shotgun (WGS) entry which is preliminary data.</text>
</comment>
<evidence type="ECO:0000313" key="10">
    <source>
        <dbReference type="Proteomes" id="UP001500339"/>
    </source>
</evidence>
<gene>
    <name evidence="9" type="ORF">GCM10008905_15840</name>
</gene>
<evidence type="ECO:0000256" key="6">
    <source>
        <dbReference type="ARBA" id="ARBA00022989"/>
    </source>
</evidence>
<evidence type="ECO:0000313" key="9">
    <source>
        <dbReference type="EMBL" id="GAA0723333.1"/>
    </source>
</evidence>
<evidence type="ECO:0000256" key="4">
    <source>
        <dbReference type="ARBA" id="ARBA00022475"/>
    </source>
</evidence>
<comment type="subcellular location">
    <subcellularLocation>
        <location evidence="1">Cell membrane</location>
        <topology evidence="1">Multi-pass membrane protein</topology>
    </subcellularLocation>
</comment>
<keyword evidence="7 8" id="KW-0472">Membrane</keyword>
<evidence type="ECO:0000256" key="1">
    <source>
        <dbReference type="ARBA" id="ARBA00004651"/>
    </source>
</evidence>
<dbReference type="Proteomes" id="UP001500339">
    <property type="component" value="Unassembled WGS sequence"/>
</dbReference>
<keyword evidence="10" id="KW-1185">Reference proteome</keyword>
<evidence type="ECO:0000256" key="3">
    <source>
        <dbReference type="ARBA" id="ARBA00022449"/>
    </source>
</evidence>
<evidence type="ECO:0000256" key="8">
    <source>
        <dbReference type="SAM" id="Phobius"/>
    </source>
</evidence>
<name>A0ABN1IXG4_9CLOT</name>